<dbReference type="InterPro" id="IPR023174">
    <property type="entry name" value="PDEase_CS"/>
</dbReference>
<dbReference type="PROSITE" id="PS51845">
    <property type="entry name" value="PDEASE_I_2"/>
    <property type="match status" value="1"/>
</dbReference>
<dbReference type="Gene3D" id="1.10.1300.10">
    <property type="entry name" value="3'5'-cyclic nucleotide phosphodiesterase, catalytic domain"/>
    <property type="match status" value="1"/>
</dbReference>
<dbReference type="InterPro" id="IPR023088">
    <property type="entry name" value="PDEase"/>
</dbReference>
<evidence type="ECO:0000256" key="4">
    <source>
        <dbReference type="SAM" id="MobiDB-lite"/>
    </source>
</evidence>
<dbReference type="SUPFAM" id="SSF109604">
    <property type="entry name" value="HD-domain/PDEase-like"/>
    <property type="match status" value="1"/>
</dbReference>
<dbReference type="CDD" id="cd00077">
    <property type="entry name" value="HDc"/>
    <property type="match status" value="1"/>
</dbReference>
<feature type="domain" description="PDEase" evidence="5">
    <location>
        <begin position="172"/>
        <end position="494"/>
    </location>
</feature>
<feature type="region of interest" description="Disordered" evidence="4">
    <location>
        <begin position="497"/>
        <end position="518"/>
    </location>
</feature>
<proteinExistence type="inferred from homology"/>
<evidence type="ECO:0000259" key="5">
    <source>
        <dbReference type="PROSITE" id="PS51845"/>
    </source>
</evidence>
<gene>
    <name evidence="6" type="ORF">PLOB_00039341</name>
</gene>
<keyword evidence="1 3" id="KW-0479">Metal-binding</keyword>
<dbReference type="PROSITE" id="PS00126">
    <property type="entry name" value="PDEASE_I_1"/>
    <property type="match status" value="1"/>
</dbReference>
<dbReference type="PRINTS" id="PR00387">
    <property type="entry name" value="PDIESTERASE1"/>
</dbReference>
<feature type="compositionally biased region" description="Basic and acidic residues" evidence="4">
    <location>
        <begin position="507"/>
        <end position="518"/>
    </location>
</feature>
<dbReference type="PANTHER" id="PTHR11347">
    <property type="entry name" value="CYCLIC NUCLEOTIDE PHOSPHODIESTERASE"/>
    <property type="match status" value="1"/>
</dbReference>
<dbReference type="EMBL" id="CALNXK010000006">
    <property type="protein sequence ID" value="CAH3038640.1"/>
    <property type="molecule type" value="Genomic_DNA"/>
</dbReference>
<organism evidence="6 7">
    <name type="scientific">Porites lobata</name>
    <dbReference type="NCBI Taxonomy" id="104759"/>
    <lineage>
        <taxon>Eukaryota</taxon>
        <taxon>Metazoa</taxon>
        <taxon>Cnidaria</taxon>
        <taxon>Anthozoa</taxon>
        <taxon>Hexacorallia</taxon>
        <taxon>Scleractinia</taxon>
        <taxon>Fungiina</taxon>
        <taxon>Poritidae</taxon>
        <taxon>Porites</taxon>
    </lineage>
</organism>
<feature type="compositionally biased region" description="Basic and acidic residues" evidence="4">
    <location>
        <begin position="573"/>
        <end position="590"/>
    </location>
</feature>
<dbReference type="Pfam" id="PF00233">
    <property type="entry name" value="PDEase_I"/>
    <property type="match status" value="1"/>
</dbReference>
<evidence type="ECO:0000256" key="1">
    <source>
        <dbReference type="ARBA" id="ARBA00022723"/>
    </source>
</evidence>
<comment type="similarity">
    <text evidence="3">Belongs to the cyclic nucleotide phosphodiesterase family.</text>
</comment>
<evidence type="ECO:0000256" key="3">
    <source>
        <dbReference type="RuleBase" id="RU363067"/>
    </source>
</evidence>
<dbReference type="Proteomes" id="UP001159405">
    <property type="component" value="Unassembled WGS sequence"/>
</dbReference>
<feature type="region of interest" description="Disordered" evidence="4">
    <location>
        <begin position="561"/>
        <end position="590"/>
    </location>
</feature>
<keyword evidence="2 3" id="KW-0378">Hydrolase</keyword>
<dbReference type="InterPro" id="IPR036971">
    <property type="entry name" value="PDEase_catalytic_dom_sf"/>
</dbReference>
<dbReference type="SMART" id="SM00471">
    <property type="entry name" value="HDc"/>
    <property type="match status" value="1"/>
</dbReference>
<dbReference type="EC" id="3.1.4.-" evidence="3"/>
<accession>A0ABN8N0K8</accession>
<evidence type="ECO:0000256" key="2">
    <source>
        <dbReference type="ARBA" id="ARBA00022801"/>
    </source>
</evidence>
<evidence type="ECO:0000313" key="7">
    <source>
        <dbReference type="Proteomes" id="UP001159405"/>
    </source>
</evidence>
<keyword evidence="7" id="KW-1185">Reference proteome</keyword>
<evidence type="ECO:0000313" key="6">
    <source>
        <dbReference type="EMBL" id="CAH3038640.1"/>
    </source>
</evidence>
<sequence>MTTKVVYFTVGGKPEQAEFSSDFPVDEIKELFRCAAEAGPYDILKLYNTKGNIVNISPTIQENTPETRYQLEVVAANCASCGFCDSETGCTLDAIETRLQALERSLIIENGETSSVVQDIKLKVDSFKQKLESVEHLSWLGLSKEMSSGTSKRPSSEKHSLRKRSSGELIVVLDKFKKLSNAELTEQTRNLLRKPSFDNWQWEDAEMLYLLQQMFIDLNLMEKFHIEKPILQNFLFEVFRNYNATPFHNFRHAFCVTQMMYGLIWLTQIPSKVRDCDVLVMLTSALCHDLDHPGYNNAYQVNARTELAIRYNDISPLENHHCAVAFDIISQPHCDILKNVSQDVFRTFREGMIKCILSTDMARHNEILNKFKDILADGFSFENEAHKSMLMQIMIKVSDVSNEARPMEVAEPWLDCLLQEFFIQSDVEKLEGLPVAPFMDRDKVTKPSAQIGFIRFVLIPLFEALEQLFPVLEEHLVEPVRKALNYYTHMGKTMEEELKKEQVKKHSREENEKVDVQEDKQDLKIGHEDGDLREEKAETIKALEEKPELLISIKEKEDLQTTEKENVGVVETTKAKQQEEKLDNKESTKD</sequence>
<protein>
    <recommendedName>
        <fullName evidence="3">Phosphodiesterase</fullName>
        <ecNumber evidence="3">3.1.4.-</ecNumber>
    </recommendedName>
</protein>
<name>A0ABN8N0K8_9CNID</name>
<comment type="caution">
    <text evidence="6">The sequence shown here is derived from an EMBL/GenBank/DDBJ whole genome shotgun (WGS) entry which is preliminary data.</text>
</comment>
<reference evidence="6 7" key="1">
    <citation type="submission" date="2022-05" db="EMBL/GenBank/DDBJ databases">
        <authorList>
            <consortium name="Genoscope - CEA"/>
            <person name="William W."/>
        </authorList>
    </citation>
    <scope>NUCLEOTIDE SEQUENCE [LARGE SCALE GENOMIC DNA]</scope>
</reference>
<dbReference type="InterPro" id="IPR003607">
    <property type="entry name" value="HD/PDEase_dom"/>
</dbReference>
<comment type="cofactor">
    <cofactor evidence="3">
        <name>a divalent metal cation</name>
        <dbReference type="ChEBI" id="CHEBI:60240"/>
    </cofactor>
    <text evidence="3">Binds 2 divalent metal cations per subunit. Site 1 may preferentially bind zinc ions, while site 2 has a preference for magnesium and/or manganese ions.</text>
</comment>
<dbReference type="InterPro" id="IPR002073">
    <property type="entry name" value="PDEase_catalytic_dom"/>
</dbReference>